<evidence type="ECO:0000313" key="3">
    <source>
        <dbReference type="Proteomes" id="UP000076881"/>
    </source>
</evidence>
<keyword evidence="3" id="KW-1185">Reference proteome</keyword>
<keyword evidence="1" id="KW-0812">Transmembrane</keyword>
<protein>
    <recommendedName>
        <fullName evidence="4">Chorismate synthase protein</fullName>
    </recommendedName>
</protein>
<dbReference type="PANTHER" id="PTHR39470:SF1">
    <property type="entry name" value="CHORISMATE SYNTHASE PROTEIN"/>
    <property type="match status" value="1"/>
</dbReference>
<evidence type="ECO:0000256" key="1">
    <source>
        <dbReference type="SAM" id="Phobius"/>
    </source>
</evidence>
<reference evidence="2 3" key="1">
    <citation type="journal article" date="2016" name="Genome Biol. Evol.">
        <title>Divergent and convergent evolution of fungal pathogenicity.</title>
        <authorList>
            <person name="Shang Y."/>
            <person name="Xiao G."/>
            <person name="Zheng P."/>
            <person name="Cen K."/>
            <person name="Zhan S."/>
            <person name="Wang C."/>
        </authorList>
    </citation>
    <scope>NUCLEOTIDE SEQUENCE [LARGE SCALE GENOMIC DNA]</scope>
    <source>
        <strain evidence="2 3">RCEF 1005</strain>
    </source>
</reference>
<dbReference type="EMBL" id="AZHF01000003">
    <property type="protein sequence ID" value="OAA78341.1"/>
    <property type="molecule type" value="Genomic_DNA"/>
</dbReference>
<dbReference type="Proteomes" id="UP000076881">
    <property type="component" value="Unassembled WGS sequence"/>
</dbReference>
<keyword evidence="1" id="KW-1133">Transmembrane helix</keyword>
<feature type="transmembrane region" description="Helical" evidence="1">
    <location>
        <begin position="6"/>
        <end position="27"/>
    </location>
</feature>
<gene>
    <name evidence="2" type="ORF">LEL_05164</name>
</gene>
<keyword evidence="1" id="KW-0472">Membrane</keyword>
<dbReference type="AlphaFoldDB" id="A0A168HVU7"/>
<name>A0A168HVU7_CORDF</name>
<sequence>MAIAWDSIKSLLIFIGPIAIPRAISYYRSSKAASKSAGVTVRPVPRHIRYALALLAFCVATLVLKTLPPFTPENIFQRTDSRLQIPTDVLFNRVAALRGGPGGEGTLTAADTTLRGKFVNLESRLLYLQFGPAVLADCLFCNAEEPKSYLYYAIPALLWAHLANFLAAAVVTSPSWTGRYGRQWRSWATVAAGAMAAADVWLTSNYNYQANARALRLADLDAFYWSARATRLWALAAFDAVLGYLIYLSATNRAFIQLPTPAERVENVNRALHVAKSKLSALGILKNTAQRDTELRERSDAYWTHEGRLMSEAMEEREVIEGVADALENRLNIQNITRDADTYTTMVLQELNQD</sequence>
<feature type="transmembrane region" description="Helical" evidence="1">
    <location>
        <begin position="149"/>
        <end position="172"/>
    </location>
</feature>
<proteinExistence type="predicted"/>
<accession>A0A168HVU7</accession>
<organism evidence="2 3">
    <name type="scientific">Akanthomyces lecanii RCEF 1005</name>
    <dbReference type="NCBI Taxonomy" id="1081108"/>
    <lineage>
        <taxon>Eukaryota</taxon>
        <taxon>Fungi</taxon>
        <taxon>Dikarya</taxon>
        <taxon>Ascomycota</taxon>
        <taxon>Pezizomycotina</taxon>
        <taxon>Sordariomycetes</taxon>
        <taxon>Hypocreomycetidae</taxon>
        <taxon>Hypocreales</taxon>
        <taxon>Cordycipitaceae</taxon>
        <taxon>Akanthomyces</taxon>
        <taxon>Cordyceps confragosa</taxon>
    </lineage>
</organism>
<feature type="transmembrane region" description="Helical" evidence="1">
    <location>
        <begin position="184"/>
        <end position="202"/>
    </location>
</feature>
<feature type="transmembrane region" description="Helical" evidence="1">
    <location>
        <begin position="222"/>
        <end position="247"/>
    </location>
</feature>
<evidence type="ECO:0000313" key="2">
    <source>
        <dbReference type="EMBL" id="OAA78341.1"/>
    </source>
</evidence>
<evidence type="ECO:0008006" key="4">
    <source>
        <dbReference type="Google" id="ProtNLM"/>
    </source>
</evidence>
<dbReference type="STRING" id="1081108.A0A168HVU7"/>
<comment type="caution">
    <text evidence="2">The sequence shown here is derived from an EMBL/GenBank/DDBJ whole genome shotgun (WGS) entry which is preliminary data.</text>
</comment>
<dbReference type="OrthoDB" id="4218123at2759"/>
<feature type="transmembrane region" description="Helical" evidence="1">
    <location>
        <begin position="48"/>
        <end position="67"/>
    </location>
</feature>
<dbReference type="PANTHER" id="PTHR39470">
    <property type="entry name" value="CHROMOSOME 10, WHOLE GENOME SHOTGUN SEQUENCE"/>
    <property type="match status" value="1"/>
</dbReference>